<evidence type="ECO:0000313" key="7">
    <source>
        <dbReference type="Proteomes" id="UP000282184"/>
    </source>
</evidence>
<evidence type="ECO:0000313" key="6">
    <source>
        <dbReference type="EMBL" id="RTQ51662.1"/>
    </source>
</evidence>
<evidence type="ECO:0000259" key="5">
    <source>
        <dbReference type="PROSITE" id="PS51007"/>
    </source>
</evidence>
<evidence type="ECO:0000256" key="4">
    <source>
        <dbReference type="PROSITE-ProRule" id="PRU00433"/>
    </source>
</evidence>
<gene>
    <name evidence="6" type="ORF">EJV47_07655</name>
</gene>
<protein>
    <submittedName>
        <fullName evidence="6">Cytochrome c</fullName>
    </submittedName>
</protein>
<proteinExistence type="predicted"/>
<keyword evidence="3 4" id="KW-0408">Iron</keyword>
<dbReference type="SUPFAM" id="SSF46626">
    <property type="entry name" value="Cytochrome c"/>
    <property type="match status" value="1"/>
</dbReference>
<dbReference type="GO" id="GO:0046872">
    <property type="term" value="F:metal ion binding"/>
    <property type="evidence" value="ECO:0007669"/>
    <property type="project" value="UniProtKB-KW"/>
</dbReference>
<dbReference type="Gene3D" id="1.10.760.10">
    <property type="entry name" value="Cytochrome c-like domain"/>
    <property type="match status" value="1"/>
</dbReference>
<accession>A0A431U5S8</accession>
<dbReference type="Pfam" id="PF00034">
    <property type="entry name" value="Cytochrom_C"/>
    <property type="match status" value="1"/>
</dbReference>
<organism evidence="6 7">
    <name type="scientific">Hymenobacter gummosus</name>
    <dbReference type="NCBI Taxonomy" id="1776032"/>
    <lineage>
        <taxon>Bacteria</taxon>
        <taxon>Pseudomonadati</taxon>
        <taxon>Bacteroidota</taxon>
        <taxon>Cytophagia</taxon>
        <taxon>Cytophagales</taxon>
        <taxon>Hymenobacteraceae</taxon>
        <taxon>Hymenobacter</taxon>
    </lineage>
</organism>
<dbReference type="EMBL" id="RXOF01000003">
    <property type="protein sequence ID" value="RTQ51662.1"/>
    <property type="molecule type" value="Genomic_DNA"/>
</dbReference>
<evidence type="ECO:0000256" key="3">
    <source>
        <dbReference type="ARBA" id="ARBA00023004"/>
    </source>
</evidence>
<dbReference type="PANTHER" id="PTHR35008">
    <property type="entry name" value="BLL4482 PROTEIN-RELATED"/>
    <property type="match status" value="1"/>
</dbReference>
<dbReference type="RefSeq" id="WP_126692554.1">
    <property type="nucleotide sequence ID" value="NZ_RXOF01000003.1"/>
</dbReference>
<dbReference type="GO" id="GO:0009055">
    <property type="term" value="F:electron transfer activity"/>
    <property type="evidence" value="ECO:0007669"/>
    <property type="project" value="InterPro"/>
</dbReference>
<keyword evidence="1 4" id="KW-0349">Heme</keyword>
<dbReference type="OrthoDB" id="9811395at2"/>
<evidence type="ECO:0000256" key="2">
    <source>
        <dbReference type="ARBA" id="ARBA00022723"/>
    </source>
</evidence>
<dbReference type="InterPro" id="IPR051459">
    <property type="entry name" value="Cytochrome_c-type_DH"/>
</dbReference>
<dbReference type="Proteomes" id="UP000282184">
    <property type="component" value="Unassembled WGS sequence"/>
</dbReference>
<reference evidence="6 7" key="1">
    <citation type="submission" date="2018-12" db="EMBL/GenBank/DDBJ databases">
        <title>Hymenobacter gummosus sp. nov., isolated from a spring.</title>
        <authorList>
            <person name="Nie L."/>
        </authorList>
    </citation>
    <scope>NUCLEOTIDE SEQUENCE [LARGE SCALE GENOMIC DNA]</scope>
    <source>
        <strain evidence="6 7">KCTC 52166</strain>
    </source>
</reference>
<dbReference type="PROSITE" id="PS51007">
    <property type="entry name" value="CYTC"/>
    <property type="match status" value="1"/>
</dbReference>
<comment type="caution">
    <text evidence="6">The sequence shown here is derived from an EMBL/GenBank/DDBJ whole genome shotgun (WGS) entry which is preliminary data.</text>
</comment>
<keyword evidence="2 4" id="KW-0479">Metal-binding</keyword>
<dbReference type="AlphaFoldDB" id="A0A431U5S8"/>
<dbReference type="GO" id="GO:0020037">
    <property type="term" value="F:heme binding"/>
    <property type="evidence" value="ECO:0007669"/>
    <property type="project" value="InterPro"/>
</dbReference>
<dbReference type="PANTHER" id="PTHR35008:SF4">
    <property type="entry name" value="BLL4482 PROTEIN"/>
    <property type="match status" value="1"/>
</dbReference>
<name>A0A431U5S8_9BACT</name>
<evidence type="ECO:0000256" key="1">
    <source>
        <dbReference type="ARBA" id="ARBA00022617"/>
    </source>
</evidence>
<feature type="domain" description="Cytochrome c" evidence="5">
    <location>
        <begin position="31"/>
        <end position="120"/>
    </location>
</feature>
<keyword evidence="7" id="KW-1185">Reference proteome</keyword>
<sequence length="145" mass="15956">MSTRVTFRPALLRLLAALAAVALVLPGCFTDRQNEGQRLYAARCAGCHGANGQGLRRLMPPLAGSDYLQRHRAELPCLIRRGQQGPITVNGVLYDQVMPAHEDLTDSQITNLLNYVHNAWGNRAPKHTIREVSELLRACDGSDGR</sequence>
<dbReference type="InterPro" id="IPR009056">
    <property type="entry name" value="Cyt_c-like_dom"/>
</dbReference>
<dbReference type="InterPro" id="IPR036909">
    <property type="entry name" value="Cyt_c-like_dom_sf"/>
</dbReference>